<sequence length="479" mass="56970">HRFIILWGSRHAEWRKLAKKTRRKRIRQKFARLRDEEKAEECIRIANSPTHQCYLAEQAIREEILAEENAKKSKDRELEWLRVEVEAQRQFQELQKKLAQAREERTKQNEQIKAEWEKEQLRQKEAREKEEQEHEEQLRQQELLNQKVEDFLELGGDTPEHLKTILETNPNRTICPFFQKTSTCRFFDVCSRNHIRPGISRIILIPNFFSHYSLEKGEEHGSDSGLEFESHETYKQFREFFNDVVPELEQYGKIKFFFTCCNHETHLRGNVFIEFAYTRAALKCYRGLNGRWYGGKQLSVQFARVNNWKSAICGKGEPSFCYIEYLTKSLFQNNCMKGTSCIVLLTHFILGLFNSQRCPKGNSCNFLHVFRNPKNSYGYEEQRHWNSDHGKSKVHSTSHSWRWSESPNQTSLQKSEWESDEESNYKLKYNHRSHRRRSRSRDIGNGLSKRSVSPTHKTSKSSRSRKSERKKRSHPKSSH</sequence>
<feature type="coiled-coil region" evidence="8">
    <location>
        <begin position="84"/>
        <end position="147"/>
    </location>
</feature>
<evidence type="ECO:0000256" key="6">
    <source>
        <dbReference type="PROSITE-ProRule" id="PRU00176"/>
    </source>
</evidence>
<feature type="compositionally biased region" description="Basic residues" evidence="9">
    <location>
        <begin position="428"/>
        <end position="439"/>
    </location>
</feature>
<evidence type="ECO:0000313" key="13">
    <source>
        <dbReference type="Proteomes" id="UP001153737"/>
    </source>
</evidence>
<name>A0A9P0DT87_PHACE</name>
<evidence type="ECO:0000259" key="11">
    <source>
        <dbReference type="PROSITE" id="PS50103"/>
    </source>
</evidence>
<organism evidence="12 13">
    <name type="scientific">Phaedon cochleariae</name>
    <name type="common">Mustard beetle</name>
    <dbReference type="NCBI Taxonomy" id="80249"/>
    <lineage>
        <taxon>Eukaryota</taxon>
        <taxon>Metazoa</taxon>
        <taxon>Ecdysozoa</taxon>
        <taxon>Arthropoda</taxon>
        <taxon>Hexapoda</taxon>
        <taxon>Insecta</taxon>
        <taxon>Pterygota</taxon>
        <taxon>Neoptera</taxon>
        <taxon>Endopterygota</taxon>
        <taxon>Coleoptera</taxon>
        <taxon>Polyphaga</taxon>
        <taxon>Cucujiformia</taxon>
        <taxon>Chrysomeloidea</taxon>
        <taxon>Chrysomelidae</taxon>
        <taxon>Chrysomelinae</taxon>
        <taxon>Chrysomelini</taxon>
        <taxon>Phaedon</taxon>
    </lineage>
</organism>
<evidence type="ECO:0000256" key="9">
    <source>
        <dbReference type="SAM" id="MobiDB-lite"/>
    </source>
</evidence>
<dbReference type="PROSITE" id="PS50103">
    <property type="entry name" value="ZF_C3H1"/>
    <property type="match status" value="1"/>
</dbReference>
<proteinExistence type="predicted"/>
<dbReference type="InterPro" id="IPR000571">
    <property type="entry name" value="Znf_CCCH"/>
</dbReference>
<dbReference type="SMART" id="SM00360">
    <property type="entry name" value="RRM"/>
    <property type="match status" value="1"/>
</dbReference>
<keyword evidence="2" id="KW-0677">Repeat</keyword>
<keyword evidence="13" id="KW-1185">Reference proteome</keyword>
<feature type="domain" description="C3H1-type" evidence="11">
    <location>
        <begin position="169"/>
        <end position="197"/>
    </location>
</feature>
<dbReference type="Proteomes" id="UP001153737">
    <property type="component" value="Chromosome 7"/>
</dbReference>
<evidence type="ECO:0000256" key="3">
    <source>
        <dbReference type="ARBA" id="ARBA00022771"/>
    </source>
</evidence>
<feature type="compositionally biased region" description="Basic residues" evidence="9">
    <location>
        <begin position="457"/>
        <end position="479"/>
    </location>
</feature>
<dbReference type="InterPro" id="IPR035979">
    <property type="entry name" value="RBD_domain_sf"/>
</dbReference>
<evidence type="ECO:0000313" key="12">
    <source>
        <dbReference type="EMBL" id="CAH1176038.1"/>
    </source>
</evidence>
<keyword evidence="3 7" id="KW-0863">Zinc-finger</keyword>
<keyword evidence="4 7" id="KW-0862">Zinc</keyword>
<keyword evidence="8" id="KW-0175">Coiled coil</keyword>
<evidence type="ECO:0000259" key="10">
    <source>
        <dbReference type="PROSITE" id="PS50102"/>
    </source>
</evidence>
<dbReference type="SUPFAM" id="SSF54928">
    <property type="entry name" value="RNA-binding domain, RBD"/>
    <property type="match status" value="1"/>
</dbReference>
<protein>
    <submittedName>
        <fullName evidence="12">Uncharacterized protein</fullName>
    </submittedName>
</protein>
<feature type="non-terminal residue" evidence="12">
    <location>
        <position position="479"/>
    </location>
</feature>
<dbReference type="GO" id="GO:0000398">
    <property type="term" value="P:mRNA splicing, via spliceosome"/>
    <property type="evidence" value="ECO:0007669"/>
    <property type="project" value="InterPro"/>
</dbReference>
<dbReference type="GO" id="GO:0003723">
    <property type="term" value="F:RNA binding"/>
    <property type="evidence" value="ECO:0007669"/>
    <property type="project" value="UniProtKB-UniRule"/>
</dbReference>
<evidence type="ECO:0000256" key="5">
    <source>
        <dbReference type="ARBA" id="ARBA00022884"/>
    </source>
</evidence>
<evidence type="ECO:0000256" key="8">
    <source>
        <dbReference type="SAM" id="Coils"/>
    </source>
</evidence>
<feature type="region of interest" description="Disordered" evidence="9">
    <location>
        <begin position="428"/>
        <end position="479"/>
    </location>
</feature>
<dbReference type="GO" id="GO:0008270">
    <property type="term" value="F:zinc ion binding"/>
    <property type="evidence" value="ECO:0007669"/>
    <property type="project" value="UniProtKB-KW"/>
</dbReference>
<reference evidence="12" key="1">
    <citation type="submission" date="2022-01" db="EMBL/GenBank/DDBJ databases">
        <authorList>
            <person name="King R."/>
        </authorList>
    </citation>
    <scope>NUCLEOTIDE SEQUENCE</scope>
</reference>
<dbReference type="InterPro" id="IPR012677">
    <property type="entry name" value="Nucleotide-bd_a/b_plait_sf"/>
</dbReference>
<dbReference type="OrthoDB" id="75923at2759"/>
<dbReference type="EMBL" id="OU896713">
    <property type="protein sequence ID" value="CAH1176038.1"/>
    <property type="molecule type" value="Genomic_DNA"/>
</dbReference>
<dbReference type="PANTHER" id="PTHR12620">
    <property type="entry name" value="U2 SNRNP AUXILIARY FACTOR, SMALL SUBUNIT"/>
    <property type="match status" value="1"/>
</dbReference>
<evidence type="ECO:0000256" key="1">
    <source>
        <dbReference type="ARBA" id="ARBA00022723"/>
    </source>
</evidence>
<keyword evidence="5 6" id="KW-0694">RNA-binding</keyword>
<evidence type="ECO:0000256" key="4">
    <source>
        <dbReference type="ARBA" id="ARBA00022833"/>
    </source>
</evidence>
<dbReference type="PROSITE" id="PS50102">
    <property type="entry name" value="RRM"/>
    <property type="match status" value="1"/>
</dbReference>
<dbReference type="Pfam" id="PF00076">
    <property type="entry name" value="RRM_1"/>
    <property type="match status" value="1"/>
</dbReference>
<keyword evidence="1 7" id="KW-0479">Metal-binding</keyword>
<dbReference type="AlphaFoldDB" id="A0A9P0DT87"/>
<evidence type="ECO:0000256" key="7">
    <source>
        <dbReference type="PROSITE-ProRule" id="PRU00723"/>
    </source>
</evidence>
<accession>A0A9P0DT87</accession>
<dbReference type="PRINTS" id="PR01848">
    <property type="entry name" value="U2AUXFACTOR"/>
</dbReference>
<reference evidence="12" key="2">
    <citation type="submission" date="2022-10" db="EMBL/GenBank/DDBJ databases">
        <authorList>
            <consortium name="ENA_rothamsted_submissions"/>
            <consortium name="culmorum"/>
            <person name="King R."/>
        </authorList>
    </citation>
    <scope>NUCLEOTIDE SEQUENCE</scope>
</reference>
<dbReference type="Gene3D" id="3.30.70.330">
    <property type="match status" value="1"/>
</dbReference>
<dbReference type="GO" id="GO:0089701">
    <property type="term" value="C:U2AF complex"/>
    <property type="evidence" value="ECO:0007669"/>
    <property type="project" value="InterPro"/>
</dbReference>
<feature type="zinc finger region" description="C3H1-type" evidence="7">
    <location>
        <begin position="169"/>
        <end position="197"/>
    </location>
</feature>
<gene>
    <name evidence="12" type="ORF">PHAECO_LOCUS10842</name>
</gene>
<feature type="domain" description="RRM" evidence="10">
    <location>
        <begin position="224"/>
        <end position="305"/>
    </location>
</feature>
<dbReference type="InterPro" id="IPR000504">
    <property type="entry name" value="RRM_dom"/>
</dbReference>
<evidence type="ECO:0000256" key="2">
    <source>
        <dbReference type="ARBA" id="ARBA00022737"/>
    </source>
</evidence>
<dbReference type="InterPro" id="IPR009145">
    <property type="entry name" value="U2AF_small"/>
</dbReference>